<evidence type="ECO:0000313" key="5">
    <source>
        <dbReference type="EMBL" id="GAA4306456.1"/>
    </source>
</evidence>
<evidence type="ECO:0000256" key="3">
    <source>
        <dbReference type="SAM" id="SignalP"/>
    </source>
</evidence>
<feature type="signal peptide" evidence="3">
    <location>
        <begin position="1"/>
        <end position="37"/>
    </location>
</feature>
<dbReference type="Pfam" id="PF00150">
    <property type="entry name" value="Cellulase"/>
    <property type="match status" value="1"/>
</dbReference>
<keyword evidence="2" id="KW-0326">Glycosidase</keyword>
<reference evidence="6" key="1">
    <citation type="journal article" date="2019" name="Int. J. Syst. Evol. Microbiol.">
        <title>The Global Catalogue of Microorganisms (GCM) 10K type strain sequencing project: providing services to taxonomists for standard genome sequencing and annotation.</title>
        <authorList>
            <consortium name="The Broad Institute Genomics Platform"/>
            <consortium name="The Broad Institute Genome Sequencing Center for Infectious Disease"/>
            <person name="Wu L."/>
            <person name="Ma J."/>
        </authorList>
    </citation>
    <scope>NUCLEOTIDE SEQUENCE [LARGE SCALE GENOMIC DNA]</scope>
    <source>
        <strain evidence="6">JCM 17917</strain>
    </source>
</reference>
<dbReference type="InterPro" id="IPR017853">
    <property type="entry name" value="GH"/>
</dbReference>
<gene>
    <name evidence="5" type="ORF">GCM10023183_21660</name>
</gene>
<feature type="chain" id="PRO_5045550370" description="Glycoside hydrolase family 5 domain-containing protein" evidence="3">
    <location>
        <begin position="38"/>
        <end position="873"/>
    </location>
</feature>
<sequence length="873" mass="97808">MTYRMLFFSIHLFNSSKRLVLVAALLLTLFSHLAVNAQTTAGKEAELVYVDPQGILRWKKSNLEASFFGVNYTVPFAYGYRSVKARGTDPEKAIDQDVYHLARLGFNAFRVHVWDTEISDSLGNLLENEHLRLFDYLVYKLKERNIKVLVTPIAFWGNGWPEKDEKTPGFSYKYGKQKALVEEAAFLAQENYLKQFLAHVNPYTKQTYEQDANIIAAEINNEPQHSGPKERTTEYVTRMVAAVRATGWKKPVFYNISESPKYADAIVKGAGVDGYSFQWYPTNLMANHSLQGNYLTHVDRYQIPFDTLAAFQNKALMVYEFDAADIAGSYMYPAMAKSFRAAGFQWATQFAYDPMATAYGNTEYQTHYLNLAFTPAKAISLLIAGKAFHQLPLRKNYGAYPSDSVFGAFRVSYRQDLSEMNTVQEFYYSNTTQTKPLDKSKLAHVAGVGSSPVVKYSGTGAYFLDKLEKGVWRLEVMPDAYFIRDPLGKASPNREVSRIQWQVQNMQVLLAELGGSFEIRAVNEGNTYSAKAKDGSFAVSPGAYILSKKKKTNWTGNKTYGNLRVNEFVAPQPYATGIYVTHDPLKEISSGQPYTISAQVVGVSAEAKVSLQVNNQAAVYKTISMQAVGAGRFTAVLPVDVLTPGQISYRILVQDGEKEATFPGNHAGNPWAWDANLSETYQSFVAAPNGHLELFNATHDRQLFVFPNLWKSDERQLLSSQQPGQLILRLTAKELPLEEQTMGLQHYIGDKLQGRVSELASFKKLVIRLKSTTGTAIPIKVNLISHQATGFSAQVSAGTAFQDIEIPLQTLQPDAFMLLPRPYPGFHPFWFTGKSSQAFNLKDVEKLQLYVVPTEQTAKGPRGFEIESIWLAK</sequence>
<evidence type="ECO:0000259" key="4">
    <source>
        <dbReference type="Pfam" id="PF00150"/>
    </source>
</evidence>
<dbReference type="InterPro" id="IPR001547">
    <property type="entry name" value="Glyco_hydro_5"/>
</dbReference>
<organism evidence="5 6">
    <name type="scientific">Nibribacter koreensis</name>
    <dbReference type="NCBI Taxonomy" id="1084519"/>
    <lineage>
        <taxon>Bacteria</taxon>
        <taxon>Pseudomonadati</taxon>
        <taxon>Bacteroidota</taxon>
        <taxon>Cytophagia</taxon>
        <taxon>Cytophagales</taxon>
        <taxon>Hymenobacteraceae</taxon>
        <taxon>Nibribacter</taxon>
    </lineage>
</organism>
<evidence type="ECO:0000256" key="2">
    <source>
        <dbReference type="ARBA" id="ARBA00023295"/>
    </source>
</evidence>
<dbReference type="SUPFAM" id="SSF51445">
    <property type="entry name" value="(Trans)glycosidases"/>
    <property type="match status" value="1"/>
</dbReference>
<dbReference type="EMBL" id="BAABGX010000002">
    <property type="protein sequence ID" value="GAA4306456.1"/>
    <property type="molecule type" value="Genomic_DNA"/>
</dbReference>
<evidence type="ECO:0000256" key="1">
    <source>
        <dbReference type="ARBA" id="ARBA00022801"/>
    </source>
</evidence>
<keyword evidence="3" id="KW-0732">Signal</keyword>
<feature type="domain" description="Glycoside hydrolase family 5" evidence="4">
    <location>
        <begin position="94"/>
        <end position="253"/>
    </location>
</feature>
<proteinExistence type="predicted"/>
<keyword evidence="6" id="KW-1185">Reference proteome</keyword>
<dbReference type="Gene3D" id="3.20.20.80">
    <property type="entry name" value="Glycosidases"/>
    <property type="match status" value="1"/>
</dbReference>
<comment type="caution">
    <text evidence="5">The sequence shown here is derived from an EMBL/GenBank/DDBJ whole genome shotgun (WGS) entry which is preliminary data.</text>
</comment>
<name>A0ABP8FLN1_9BACT</name>
<evidence type="ECO:0000313" key="6">
    <source>
        <dbReference type="Proteomes" id="UP001501844"/>
    </source>
</evidence>
<dbReference type="Proteomes" id="UP001501844">
    <property type="component" value="Unassembled WGS sequence"/>
</dbReference>
<accession>A0ABP8FLN1</accession>
<protein>
    <recommendedName>
        <fullName evidence="4">Glycoside hydrolase family 5 domain-containing protein</fullName>
    </recommendedName>
</protein>
<keyword evidence="1" id="KW-0378">Hydrolase</keyword>